<protein>
    <submittedName>
        <fullName evidence="6">X-ray radiation resistance-associated protein 1</fullName>
    </submittedName>
</protein>
<feature type="region of interest" description="Disordered" evidence="5">
    <location>
        <begin position="991"/>
        <end position="1020"/>
    </location>
</feature>
<evidence type="ECO:0000256" key="2">
    <source>
        <dbReference type="ARBA" id="ARBA00022490"/>
    </source>
</evidence>
<dbReference type="InterPro" id="IPR001611">
    <property type="entry name" value="Leu-rich_rpt"/>
</dbReference>
<keyword evidence="4" id="KW-0677">Repeat</keyword>
<feature type="compositionally biased region" description="Polar residues" evidence="5">
    <location>
        <begin position="677"/>
        <end position="687"/>
    </location>
</feature>
<sequence>MATKGMYKLDDGNCCPTNCFPARSLLRSRYEEGAGHWQVARRTAEKTKIELLFGTKAPQVRLRRPETASGAYRLLDNKTLDGAQLIKLHHVKSPSHLCSVDISNQNFVMAKEEDFEQFDCVAYINATENLLTLDAFRTFPGLRELELSLNGLRNLKVNAGDFPHLEVLDLSYNNLSPEDVRALGILSHLKALHLTANGLTSLPLDLAAPESESSPRFPALEVLLLDDNRLSHANVFVSLANLRSLKQLNLDRNGIREVPYLHHLDSGRFSIHPLSAKSGIREGLRSRKSAGKQIRQDKSPAGGGQPEYIVFQNSKDPDRTEVIFPSWSPDLPTQESSPSPQIASKASCASFIPEFTLPLPELRFLSLANNQIEHEEDLLAVALFPSLTELTFHGNPFTTSRSGDPPLLTSFLQNKLGIKMVRKKISKLEKPRIFIPNKPSRKVKAQLPKVQKRPQMLEDHLETTFWQLWTGADLDPNKRVSLDEPLPPIKRFSLPYKPEKPVLPLKEEEISAPSSLECCVCDASADQLSADQLEDVPEGQSSLADLVFGNVASTQPPVEQLPPEPPVVQLPPEPPVEQLPPEENLPEPSPLITAPSKGQDLPRRPQFISLSLPGQDHGAPVPPPNSPLSLQEQGLSEGPPAEPDQLRPFPPRSSLLPGRSRSEPLPPAHSPAGEQDLSGSPARSLSVGQGFPDASPPAGPPAVEGDHPEPIPPASSAPQGPDLPELVPATRLTSAGPPGILLPTTSPAEGQDQVEPTLPHSSASESLPGPAPPHLSGTLLPTTSSPEGQDQVEPSQDLTEPISPSMPRLEEPAPSEPVPPPGSPPAEQDHLEPAPLPSSPAQEQIPPEPVPPPGSPPGEQDLAQPSPPSAERNLSWTSQPTGSPPRGQDHLEPVPPATSPVQEPDRSGSEPQDGSEEEEFSESRPASLTSVECGLSGSSSRELYMLFAKVHSSTKPIFETYDSLSSEGEVFSGSGEFVEAEETESIFMTQVDEESGPLPKTERAASPRKMSGKGKRQAQPVPEKYKGYEELLGGDPGADFVDPVGIQHNVQALEKALRYPRVYRESKARLDSYQKPYVPAEKKALSVRPPPPEKTRLQKLEEILLKMRNPTNIIQMPLVCILRRKKDNWREYRQALAMLKEFRKEYKAAVASCNKQVESKAISKKGTSAEETSQNLMLEGLPEAELGGQSLEESSVPTEEKGLSPSNPKKAQFKPDC</sequence>
<evidence type="ECO:0000256" key="1">
    <source>
        <dbReference type="ARBA" id="ARBA00004496"/>
    </source>
</evidence>
<dbReference type="PANTHER" id="PTHR22710">
    <property type="entry name" value="X-RAY RADIATION RESISTANCE ASSOCIATED PROTEIN 1 XRRA1"/>
    <property type="match status" value="1"/>
</dbReference>
<dbReference type="InterPro" id="IPR003591">
    <property type="entry name" value="Leu-rich_rpt_typical-subtyp"/>
</dbReference>
<feature type="region of interest" description="Disordered" evidence="5">
    <location>
        <begin position="285"/>
        <end position="308"/>
    </location>
</feature>
<dbReference type="AlphaFoldDB" id="A0AA35KA02"/>
<dbReference type="Gene3D" id="3.80.10.10">
    <property type="entry name" value="Ribonuclease Inhibitor"/>
    <property type="match status" value="2"/>
</dbReference>
<feature type="compositionally biased region" description="Polar residues" evidence="5">
    <location>
        <begin position="924"/>
        <end position="935"/>
    </location>
</feature>
<evidence type="ECO:0000313" key="6">
    <source>
        <dbReference type="EMBL" id="CAI5773577.1"/>
    </source>
</evidence>
<dbReference type="SUPFAM" id="SSF52058">
    <property type="entry name" value="L domain-like"/>
    <property type="match status" value="1"/>
</dbReference>
<feature type="compositionally biased region" description="Pro residues" evidence="5">
    <location>
        <begin position="846"/>
        <end position="856"/>
    </location>
</feature>
<evidence type="ECO:0000313" key="7">
    <source>
        <dbReference type="Proteomes" id="UP001178461"/>
    </source>
</evidence>
<dbReference type="Proteomes" id="UP001178461">
    <property type="component" value="Chromosome 4"/>
</dbReference>
<accession>A0AA35KA02</accession>
<feature type="compositionally biased region" description="Pro residues" evidence="5">
    <location>
        <begin position="814"/>
        <end position="824"/>
    </location>
</feature>
<feature type="region of interest" description="Disordered" evidence="5">
    <location>
        <begin position="554"/>
        <end position="935"/>
    </location>
</feature>
<proteinExistence type="predicted"/>
<evidence type="ECO:0000256" key="3">
    <source>
        <dbReference type="ARBA" id="ARBA00022614"/>
    </source>
</evidence>
<dbReference type="PROSITE" id="PS51450">
    <property type="entry name" value="LRR"/>
    <property type="match status" value="2"/>
</dbReference>
<evidence type="ECO:0000256" key="4">
    <source>
        <dbReference type="ARBA" id="ARBA00022737"/>
    </source>
</evidence>
<feature type="compositionally biased region" description="Pro residues" evidence="5">
    <location>
        <begin position="559"/>
        <end position="578"/>
    </location>
</feature>
<dbReference type="EMBL" id="OX395129">
    <property type="protein sequence ID" value="CAI5773577.1"/>
    <property type="molecule type" value="Genomic_DNA"/>
</dbReference>
<feature type="compositionally biased region" description="Polar residues" evidence="5">
    <location>
        <begin position="779"/>
        <end position="798"/>
    </location>
</feature>
<organism evidence="6 7">
    <name type="scientific">Podarcis lilfordi</name>
    <name type="common">Lilford's wall lizard</name>
    <dbReference type="NCBI Taxonomy" id="74358"/>
    <lineage>
        <taxon>Eukaryota</taxon>
        <taxon>Metazoa</taxon>
        <taxon>Chordata</taxon>
        <taxon>Craniata</taxon>
        <taxon>Vertebrata</taxon>
        <taxon>Euteleostomi</taxon>
        <taxon>Lepidosauria</taxon>
        <taxon>Squamata</taxon>
        <taxon>Bifurcata</taxon>
        <taxon>Unidentata</taxon>
        <taxon>Episquamata</taxon>
        <taxon>Laterata</taxon>
        <taxon>Lacertibaenia</taxon>
        <taxon>Lacertidae</taxon>
        <taxon>Podarcis</taxon>
    </lineage>
</organism>
<name>A0AA35KA02_9SAUR</name>
<feature type="compositionally biased region" description="Polar residues" evidence="5">
    <location>
        <begin position="1165"/>
        <end position="1176"/>
    </location>
</feature>
<dbReference type="GO" id="GO:0005737">
    <property type="term" value="C:cytoplasm"/>
    <property type="evidence" value="ECO:0007669"/>
    <property type="project" value="UniProtKB-SubCell"/>
</dbReference>
<dbReference type="SMART" id="SM00369">
    <property type="entry name" value="LRR_TYP"/>
    <property type="match status" value="6"/>
</dbReference>
<evidence type="ECO:0000256" key="5">
    <source>
        <dbReference type="SAM" id="MobiDB-lite"/>
    </source>
</evidence>
<gene>
    <name evidence="6" type="ORF">PODLI_1B028021</name>
</gene>
<feature type="compositionally biased region" description="Polar residues" evidence="5">
    <location>
        <begin position="872"/>
        <end position="881"/>
    </location>
</feature>
<feature type="region of interest" description="Disordered" evidence="5">
    <location>
        <begin position="1160"/>
        <end position="1217"/>
    </location>
</feature>
<dbReference type="PANTHER" id="PTHR22710:SF2">
    <property type="entry name" value="X-RAY RADIATION RESISTANCE-ASSOCIATED PROTEIN 1"/>
    <property type="match status" value="1"/>
</dbReference>
<dbReference type="GO" id="GO:0005634">
    <property type="term" value="C:nucleus"/>
    <property type="evidence" value="ECO:0007669"/>
    <property type="project" value="TreeGrafter"/>
</dbReference>
<reference evidence="6" key="1">
    <citation type="submission" date="2022-12" db="EMBL/GenBank/DDBJ databases">
        <authorList>
            <person name="Alioto T."/>
            <person name="Alioto T."/>
            <person name="Gomez Garrido J."/>
        </authorList>
    </citation>
    <scope>NUCLEOTIDE SEQUENCE</scope>
</reference>
<dbReference type="InterPro" id="IPR032675">
    <property type="entry name" value="LRR_dom_sf"/>
</dbReference>
<keyword evidence="7" id="KW-1185">Reference proteome</keyword>
<keyword evidence="3" id="KW-0433">Leucine-rich repeat</keyword>
<keyword evidence="2" id="KW-0963">Cytoplasm</keyword>
<comment type="subcellular location">
    <subcellularLocation>
        <location evidence="1">Cytoplasm</location>
    </subcellularLocation>
</comment>